<dbReference type="PANTHER" id="PTHR37469:SF2">
    <property type="entry name" value="CELLOBIONIC ACID PHOSPHORYLASE"/>
    <property type="match status" value="1"/>
</dbReference>
<dbReference type="InterPro" id="IPR052047">
    <property type="entry name" value="GH94_Enzymes"/>
</dbReference>
<dbReference type="Gene3D" id="2.70.98.40">
    <property type="entry name" value="Glycoside hydrolase, family 65, N-terminal domain"/>
    <property type="match status" value="1"/>
</dbReference>
<organism evidence="5 6">
    <name type="scientific">Thalassotalea castellviae</name>
    <dbReference type="NCBI Taxonomy" id="3075612"/>
    <lineage>
        <taxon>Bacteria</taxon>
        <taxon>Pseudomonadati</taxon>
        <taxon>Pseudomonadota</taxon>
        <taxon>Gammaproteobacteria</taxon>
        <taxon>Alteromonadales</taxon>
        <taxon>Colwelliaceae</taxon>
        <taxon>Thalassotalea</taxon>
    </lineage>
</organism>
<accession>A0ABU3A485</accession>
<evidence type="ECO:0000256" key="1">
    <source>
        <dbReference type="ARBA" id="ARBA00022676"/>
    </source>
</evidence>
<dbReference type="SUPFAM" id="SSF48208">
    <property type="entry name" value="Six-hairpin glycosidases"/>
    <property type="match status" value="1"/>
</dbReference>
<proteinExistence type="predicted"/>
<dbReference type="Proteomes" id="UP001266357">
    <property type="component" value="Unassembled WGS sequence"/>
</dbReference>
<evidence type="ECO:0000259" key="3">
    <source>
        <dbReference type="Pfam" id="PF06165"/>
    </source>
</evidence>
<dbReference type="InterPro" id="IPR010383">
    <property type="entry name" value="Glyco_hydrolase_94_b-supersand"/>
</dbReference>
<dbReference type="SUPFAM" id="SSF74650">
    <property type="entry name" value="Galactose mutarotase-like"/>
    <property type="match status" value="1"/>
</dbReference>
<evidence type="ECO:0000313" key="5">
    <source>
        <dbReference type="EMBL" id="MDT0603928.1"/>
    </source>
</evidence>
<evidence type="ECO:0000313" key="6">
    <source>
        <dbReference type="Proteomes" id="UP001266357"/>
    </source>
</evidence>
<dbReference type="InterPro" id="IPR011013">
    <property type="entry name" value="Gal_mutarotase_sf_dom"/>
</dbReference>
<keyword evidence="1" id="KW-0328">Glycosyltransferase</keyword>
<dbReference type="InterPro" id="IPR037018">
    <property type="entry name" value="GH65_N"/>
</dbReference>
<dbReference type="RefSeq" id="WP_311581134.1">
    <property type="nucleotide sequence ID" value="NZ_JAVRIF010000004.1"/>
</dbReference>
<comment type="caution">
    <text evidence="5">The sequence shown here is derived from an EMBL/GenBank/DDBJ whole genome shotgun (WGS) entry which is preliminary data.</text>
</comment>
<dbReference type="PANTHER" id="PTHR37469">
    <property type="entry name" value="CELLOBIONIC ACID PHOSPHORYLASE-RELATED"/>
    <property type="match status" value="1"/>
</dbReference>
<dbReference type="InterPro" id="IPR012341">
    <property type="entry name" value="6hp_glycosidase-like_sf"/>
</dbReference>
<gene>
    <name evidence="5" type="ORF">RM573_10010</name>
</gene>
<protein>
    <submittedName>
        <fullName evidence="5">Amylo-alpha-1,6-glucosidase</fullName>
    </submittedName>
</protein>
<dbReference type="Pfam" id="PF06165">
    <property type="entry name" value="GH94_b-supersand"/>
    <property type="match status" value="1"/>
</dbReference>
<sequence length="789" mass="89540">MFQHDFVNQRVDIRDPIGMSKASGFLWNKNMMIHMNCRGYAVAQFMQPEPSKYSHALNMEAKTFMQPEQSYFAHHSGRFFYIKCLDSGELFSIPYEPVRAKLDSFNFSVGKDNLIWRVNHLELEIQLTLSLPKNDVTEMWELSVISHSNKTRNIAIYPYFSVGYMSWMNQSAAFDTNLNGIIASSITPYQKVEDYFKNQHLKDKTFLLSKHQPTSWCANQPTFEGEGGLHNPDALQLKQLPQRDALYQTPVASLQFNHQINCQEQVQHQFLFGPAKDDTEIAQIKEKYFGQQDSFNKAHLDYQNYLAQSHGSIQINSPDKAFNEFINHWLPRQVFYHGDVNRLSTDPQTRNYLQDAMGMAFISPEKTKQALITALSQQTISGAMPDGILLHEQAELKYINLVPHSDHGIWLTLCLNCYLNETNDADILTTVIPFADSAQCLPLIDHINLTLDHLLNARNELGLSYIEQGDWCDPMNMVGYKGKGVSAWLTVATAYSLKVWCDICQHHQINQTKIPEYLAAITKLNTAMNTHFWDGKWYARGINDEGIAFGVSNDEEGKIYLNPQTWAMLSGAADQKQQQAMITAIDDNLATPFGIMMLAPSYTKMNENIGRLTQKFPGVSENGSVYNHAAAFYAYSLYQNNQSDKAFDVLKKMLPSQDDATERQQLPTFVPNYYRGAYYQLPEVAGRSSQLFNTGTVAWYYRCIIEELCGLKGQAGTLIITPKLPAHWATLTVRREYLGATFVVDYTKSDQANSTKIVIDGQPSPSNIVSNIAKGQTYHIKVIIGNSEN</sequence>
<dbReference type="Pfam" id="PF17167">
    <property type="entry name" value="Glyco_hydro_94"/>
    <property type="match status" value="1"/>
</dbReference>
<reference evidence="5 6" key="1">
    <citation type="submission" date="2023-09" db="EMBL/GenBank/DDBJ databases">
        <authorList>
            <person name="Rey-Velasco X."/>
        </authorList>
    </citation>
    <scope>NUCLEOTIDE SEQUENCE [LARGE SCALE GENOMIC DNA]</scope>
    <source>
        <strain evidence="5 6">W431</strain>
    </source>
</reference>
<name>A0ABU3A485_9GAMM</name>
<feature type="domain" description="Glycosyl hydrolase 94 catalytic" evidence="4">
    <location>
        <begin position="311"/>
        <end position="709"/>
    </location>
</feature>
<dbReference type="InterPro" id="IPR033432">
    <property type="entry name" value="GH94_catalytic"/>
</dbReference>
<evidence type="ECO:0000259" key="4">
    <source>
        <dbReference type="Pfam" id="PF17167"/>
    </source>
</evidence>
<keyword evidence="6" id="KW-1185">Reference proteome</keyword>
<dbReference type="Gene3D" id="2.60.420.10">
    <property type="entry name" value="Maltose phosphorylase, domain 3"/>
    <property type="match status" value="1"/>
</dbReference>
<feature type="domain" description="Glycosyl hydrolase 94 supersandwich" evidence="3">
    <location>
        <begin position="56"/>
        <end position="288"/>
    </location>
</feature>
<dbReference type="InterPro" id="IPR008928">
    <property type="entry name" value="6-hairpin_glycosidase_sf"/>
</dbReference>
<dbReference type="EMBL" id="JAVRIF010000004">
    <property type="protein sequence ID" value="MDT0603928.1"/>
    <property type="molecule type" value="Genomic_DNA"/>
</dbReference>
<dbReference type="Gene3D" id="1.50.10.10">
    <property type="match status" value="1"/>
</dbReference>
<evidence type="ECO:0000256" key="2">
    <source>
        <dbReference type="ARBA" id="ARBA00022679"/>
    </source>
</evidence>
<keyword evidence="2" id="KW-0808">Transferase</keyword>